<keyword evidence="2" id="KW-0004">4Fe-4S</keyword>
<evidence type="ECO:0000313" key="11">
    <source>
        <dbReference type="Proteomes" id="UP000461880"/>
    </source>
</evidence>
<dbReference type="EMBL" id="VUMN01000001">
    <property type="protein sequence ID" value="MSS57376.1"/>
    <property type="molecule type" value="Genomic_DNA"/>
</dbReference>
<dbReference type="Proteomes" id="UP000461880">
    <property type="component" value="Unassembled WGS sequence"/>
</dbReference>
<keyword evidence="4" id="KW-0949">S-adenosyl-L-methionine</keyword>
<dbReference type="InterPro" id="IPR006467">
    <property type="entry name" value="MiaB-like_bact"/>
</dbReference>
<dbReference type="GO" id="GO:0046872">
    <property type="term" value="F:metal ion binding"/>
    <property type="evidence" value="ECO:0007669"/>
    <property type="project" value="UniProtKB-KW"/>
</dbReference>
<protein>
    <submittedName>
        <fullName evidence="10">tRNA (N(6)-L-threonylcarbamoyladenosine(37)-C(2))-methylthiotransferase MtaB</fullName>
    </submittedName>
</protein>
<dbReference type="Gene3D" id="3.40.50.12160">
    <property type="entry name" value="Methylthiotransferase, N-terminal domain"/>
    <property type="match status" value="1"/>
</dbReference>
<feature type="domain" description="Radical SAM core" evidence="9">
    <location>
        <begin position="143"/>
        <end position="373"/>
    </location>
</feature>
<evidence type="ECO:0000256" key="7">
    <source>
        <dbReference type="ARBA" id="ARBA00023014"/>
    </source>
</evidence>
<dbReference type="InterPro" id="IPR006638">
    <property type="entry name" value="Elp3/MiaA/NifB-like_rSAM"/>
</dbReference>
<evidence type="ECO:0000256" key="3">
    <source>
        <dbReference type="ARBA" id="ARBA00022679"/>
    </source>
</evidence>
<evidence type="ECO:0000259" key="8">
    <source>
        <dbReference type="PROSITE" id="PS51449"/>
    </source>
</evidence>
<dbReference type="Pfam" id="PF04055">
    <property type="entry name" value="Radical_SAM"/>
    <property type="match status" value="1"/>
</dbReference>
<evidence type="ECO:0000259" key="9">
    <source>
        <dbReference type="PROSITE" id="PS51918"/>
    </source>
</evidence>
<dbReference type="NCBIfam" id="TIGR00089">
    <property type="entry name" value="MiaB/RimO family radical SAM methylthiotransferase"/>
    <property type="match status" value="1"/>
</dbReference>
<keyword evidence="6" id="KW-0408">Iron</keyword>
<accession>A0A7X2NQB3</accession>
<dbReference type="Pfam" id="PF00919">
    <property type="entry name" value="UPF0004"/>
    <property type="match status" value="1"/>
</dbReference>
<keyword evidence="11" id="KW-1185">Reference proteome</keyword>
<dbReference type="AlphaFoldDB" id="A0A7X2NQB3"/>
<keyword evidence="7" id="KW-0411">Iron-sulfur</keyword>
<dbReference type="PROSITE" id="PS01278">
    <property type="entry name" value="MTTASE_RADICAL"/>
    <property type="match status" value="1"/>
</dbReference>
<dbReference type="InterPro" id="IPR023404">
    <property type="entry name" value="rSAM_horseshoe"/>
</dbReference>
<dbReference type="NCBIfam" id="TIGR01579">
    <property type="entry name" value="MiaB-like-C"/>
    <property type="match status" value="1"/>
</dbReference>
<dbReference type="CDD" id="cd01335">
    <property type="entry name" value="Radical_SAM"/>
    <property type="match status" value="1"/>
</dbReference>
<proteinExistence type="predicted"/>
<dbReference type="PROSITE" id="PS51918">
    <property type="entry name" value="RADICAL_SAM"/>
    <property type="match status" value="1"/>
</dbReference>
<dbReference type="GO" id="GO:0035598">
    <property type="term" value="F:tRNA (N(6)-L-threonylcarbamoyladenosine(37)-C(2))-methylthiotransferase activity"/>
    <property type="evidence" value="ECO:0007669"/>
    <property type="project" value="TreeGrafter"/>
</dbReference>
<keyword evidence="5" id="KW-0479">Metal-binding</keyword>
<dbReference type="PROSITE" id="PS51449">
    <property type="entry name" value="MTTASE_N"/>
    <property type="match status" value="1"/>
</dbReference>
<dbReference type="SFLD" id="SFLDG01082">
    <property type="entry name" value="B12-binding_domain_containing"/>
    <property type="match status" value="1"/>
</dbReference>
<dbReference type="InterPro" id="IPR005839">
    <property type="entry name" value="Methylthiotransferase"/>
</dbReference>
<dbReference type="FunFam" id="3.80.30.20:FF:000001">
    <property type="entry name" value="tRNA-2-methylthio-N(6)-dimethylallyladenosine synthase 2"/>
    <property type="match status" value="1"/>
</dbReference>
<comment type="cofactor">
    <cofactor evidence="1">
        <name>[4Fe-4S] cluster</name>
        <dbReference type="ChEBI" id="CHEBI:49883"/>
    </cofactor>
</comment>
<evidence type="ECO:0000256" key="2">
    <source>
        <dbReference type="ARBA" id="ARBA00022485"/>
    </source>
</evidence>
<sequence>MDEEDSSRRMKFSVKNLGCKVNDYEAESIARQLEERGYERVPFEEPADASLIFTCAVTNTAAAKSRQMAHRARKLNPDCVIVAAGCYAQIAGDKLPDAELVIGSAHKKEIPDALDEYFRDGMRIVRVDNLEHASFDEMPIDRFEHQTRAYLKVQDGCNQFCSYCVIPYARGRERSMDPDHVILEAKRIAKSHHEIVLAGIHTGRYGREYHMTLADLIRRILREVPELSRLRISSIEVTELDDPFLDLLEENPRIARHLHIPLQSGSDTVLKRMNRPYDTAFYYAKIEEIRRRIPDISISCDLMTGFPGETDEEAEETMQFLKKCRFSFLHVFPFSAREGTKAAAMKDQVPMEVRRKRAAACIALSEQLYDSYKASWIGKDAEILFEEHTETETQGHTSEYLPVSVEGLHPRGELCTITIAELRDHQLCGVLKGREIR</sequence>
<dbReference type="InterPro" id="IPR038135">
    <property type="entry name" value="Methylthiotransferase_N_sf"/>
</dbReference>
<dbReference type="PANTHER" id="PTHR11918:SF45">
    <property type="entry name" value="THREONYLCARBAMOYLADENOSINE TRNA METHYLTHIOTRANSFERASE"/>
    <property type="match status" value="1"/>
</dbReference>
<dbReference type="GO" id="GO:0051539">
    <property type="term" value="F:4 iron, 4 sulfur cluster binding"/>
    <property type="evidence" value="ECO:0007669"/>
    <property type="project" value="UniProtKB-KW"/>
</dbReference>
<evidence type="ECO:0000313" key="10">
    <source>
        <dbReference type="EMBL" id="MSS57376.1"/>
    </source>
</evidence>
<dbReference type="SMART" id="SM00729">
    <property type="entry name" value="Elp3"/>
    <property type="match status" value="1"/>
</dbReference>
<keyword evidence="3 10" id="KW-0808">Transferase</keyword>
<organism evidence="10 11">
    <name type="scientific">Stecheria intestinalis</name>
    <dbReference type="NCBI Taxonomy" id="2606630"/>
    <lineage>
        <taxon>Bacteria</taxon>
        <taxon>Bacillati</taxon>
        <taxon>Bacillota</taxon>
        <taxon>Erysipelotrichia</taxon>
        <taxon>Erysipelotrichales</taxon>
        <taxon>Erysipelotrichaceae</taxon>
        <taxon>Stecheria</taxon>
    </lineage>
</organism>
<dbReference type="InterPro" id="IPR058240">
    <property type="entry name" value="rSAM_sf"/>
</dbReference>
<dbReference type="InterPro" id="IPR007197">
    <property type="entry name" value="rSAM"/>
</dbReference>
<name>A0A7X2NQB3_9FIRM</name>
<dbReference type="SUPFAM" id="SSF102114">
    <property type="entry name" value="Radical SAM enzymes"/>
    <property type="match status" value="1"/>
</dbReference>
<dbReference type="InterPro" id="IPR013848">
    <property type="entry name" value="Methylthiotransferase_N"/>
</dbReference>
<dbReference type="InterPro" id="IPR020612">
    <property type="entry name" value="Methylthiotransferase_CS"/>
</dbReference>
<dbReference type="SFLD" id="SFLDG01061">
    <property type="entry name" value="methylthiotransferase"/>
    <property type="match status" value="1"/>
</dbReference>
<reference evidence="10 11" key="1">
    <citation type="submission" date="2019-08" db="EMBL/GenBank/DDBJ databases">
        <title>In-depth cultivation of the pig gut microbiome towards novel bacterial diversity and tailored functional studies.</title>
        <authorList>
            <person name="Wylensek D."/>
            <person name="Hitch T.C.A."/>
            <person name="Clavel T."/>
        </authorList>
    </citation>
    <scope>NUCLEOTIDE SEQUENCE [LARGE SCALE GENOMIC DNA]</scope>
    <source>
        <strain evidence="10 11">Oil+RF-744-GAM-WT-6</strain>
    </source>
</reference>
<evidence type="ECO:0000256" key="4">
    <source>
        <dbReference type="ARBA" id="ARBA00022691"/>
    </source>
</evidence>
<dbReference type="Gene3D" id="3.80.30.20">
    <property type="entry name" value="tm_1862 like domain"/>
    <property type="match status" value="1"/>
</dbReference>
<dbReference type="PANTHER" id="PTHR11918">
    <property type="entry name" value="RADICAL SAM PROTEINS"/>
    <property type="match status" value="1"/>
</dbReference>
<gene>
    <name evidence="10" type="primary">mtaB</name>
    <name evidence="10" type="ORF">FYJ51_00425</name>
</gene>
<dbReference type="SFLD" id="SFLDS00029">
    <property type="entry name" value="Radical_SAM"/>
    <property type="match status" value="1"/>
</dbReference>
<evidence type="ECO:0000256" key="6">
    <source>
        <dbReference type="ARBA" id="ARBA00023004"/>
    </source>
</evidence>
<feature type="domain" description="MTTase N-terminal" evidence="8">
    <location>
        <begin position="10"/>
        <end position="119"/>
    </location>
</feature>
<evidence type="ECO:0000256" key="1">
    <source>
        <dbReference type="ARBA" id="ARBA00001966"/>
    </source>
</evidence>
<evidence type="ECO:0000256" key="5">
    <source>
        <dbReference type="ARBA" id="ARBA00022723"/>
    </source>
</evidence>
<comment type="caution">
    <text evidence="10">The sequence shown here is derived from an EMBL/GenBank/DDBJ whole genome shotgun (WGS) entry which is preliminary data.</text>
</comment>